<dbReference type="PANTHER" id="PTHR10794:SF63">
    <property type="entry name" value="ALPHA_BETA HYDROLASE 1, ISOFORM A"/>
    <property type="match status" value="1"/>
</dbReference>
<protein>
    <submittedName>
        <fullName evidence="3">Uncharacterized protein</fullName>
    </submittedName>
</protein>
<evidence type="ECO:0000313" key="3">
    <source>
        <dbReference type="EMBL" id="KAK2181486.1"/>
    </source>
</evidence>
<keyword evidence="2" id="KW-1133">Transmembrane helix</keyword>
<dbReference type="PANTHER" id="PTHR10794">
    <property type="entry name" value="ABHYDROLASE DOMAIN-CONTAINING PROTEIN"/>
    <property type="match status" value="1"/>
</dbReference>
<dbReference type="GO" id="GO:0051793">
    <property type="term" value="P:medium-chain fatty acid catabolic process"/>
    <property type="evidence" value="ECO:0007669"/>
    <property type="project" value="TreeGrafter"/>
</dbReference>
<organism evidence="3 4">
    <name type="scientific">Ridgeia piscesae</name>
    <name type="common">Tubeworm</name>
    <dbReference type="NCBI Taxonomy" id="27915"/>
    <lineage>
        <taxon>Eukaryota</taxon>
        <taxon>Metazoa</taxon>
        <taxon>Spiralia</taxon>
        <taxon>Lophotrochozoa</taxon>
        <taxon>Annelida</taxon>
        <taxon>Polychaeta</taxon>
        <taxon>Sedentaria</taxon>
        <taxon>Canalipalpata</taxon>
        <taxon>Sabellida</taxon>
        <taxon>Siboglinidae</taxon>
        <taxon>Ridgeia</taxon>
    </lineage>
</organism>
<evidence type="ECO:0000256" key="2">
    <source>
        <dbReference type="SAM" id="Phobius"/>
    </source>
</evidence>
<reference evidence="3" key="1">
    <citation type="journal article" date="2023" name="Mol. Biol. Evol.">
        <title>Third-Generation Sequencing Reveals the Adaptive Role of the Epigenome in Three Deep-Sea Polychaetes.</title>
        <authorList>
            <person name="Perez M."/>
            <person name="Aroh O."/>
            <person name="Sun Y."/>
            <person name="Lan Y."/>
            <person name="Juniper S.K."/>
            <person name="Young C.R."/>
            <person name="Angers B."/>
            <person name="Qian P.Y."/>
        </authorList>
    </citation>
    <scope>NUCLEOTIDE SEQUENCE</scope>
    <source>
        <strain evidence="3">R07B-5</strain>
    </source>
</reference>
<dbReference type="GO" id="GO:0047372">
    <property type="term" value="F:monoacylglycerol lipase activity"/>
    <property type="evidence" value="ECO:0007669"/>
    <property type="project" value="TreeGrafter"/>
</dbReference>
<dbReference type="GO" id="GO:0051792">
    <property type="term" value="P:medium-chain fatty acid biosynthetic process"/>
    <property type="evidence" value="ECO:0007669"/>
    <property type="project" value="TreeGrafter"/>
</dbReference>
<dbReference type="InterPro" id="IPR012020">
    <property type="entry name" value="ABHD4"/>
</dbReference>
<comment type="caution">
    <text evidence="3">The sequence shown here is derived from an EMBL/GenBank/DDBJ whole genome shotgun (WGS) entry which is preliminary data.</text>
</comment>
<evidence type="ECO:0000313" key="4">
    <source>
        <dbReference type="Proteomes" id="UP001209878"/>
    </source>
</evidence>
<dbReference type="SUPFAM" id="SSF53474">
    <property type="entry name" value="alpha/beta-Hydrolases"/>
    <property type="match status" value="1"/>
</dbReference>
<dbReference type="EMBL" id="JAODUO010000395">
    <property type="protein sequence ID" value="KAK2181486.1"/>
    <property type="molecule type" value="Genomic_DNA"/>
</dbReference>
<keyword evidence="4" id="KW-1185">Reference proteome</keyword>
<dbReference type="Proteomes" id="UP001209878">
    <property type="component" value="Unassembled WGS sequence"/>
</dbReference>
<sequence length="271" mass="29967">MDVVHNYSVMTLALGIGYAAYYWLYIAKRPMLAGNVKWQNFIHSHCPLICSRFMPTFWEFLDLSDGGHVSLDWLVTEVPEDTPVVLILPGLIGNGDQSYALHLQKQVQNVGYRSVVFSYRGNGGAHLKTARTYTACETGDLASVVHHIKLCYPNAPLVAVGVPPCLNRCLTWTTYSSNFTEYYNDARIDTKVHNIEIPLLALNSTDDPFSPASASESKCVVIVATSHGGHIGFLEGLLPTGPGYMDRVFAEYISAICQHGEELQANLHETE</sequence>
<feature type="transmembrane region" description="Helical" evidence="2">
    <location>
        <begin position="6"/>
        <end position="24"/>
    </location>
</feature>
<accession>A0AAD9L1V1</accession>
<dbReference type="PIRSF" id="PIRSF005211">
    <property type="entry name" value="Ab_hydro_YheT"/>
    <property type="match status" value="1"/>
</dbReference>
<gene>
    <name evidence="3" type="ORF">NP493_396g02000</name>
</gene>
<comment type="similarity">
    <text evidence="1">Belongs to the AB hydrolase superfamily. AB hydrolase 4 family.</text>
</comment>
<name>A0AAD9L1V1_RIDPI</name>
<dbReference type="AlphaFoldDB" id="A0AAD9L1V1"/>
<proteinExistence type="inferred from homology"/>
<dbReference type="GO" id="GO:0008126">
    <property type="term" value="F:acetylesterase activity"/>
    <property type="evidence" value="ECO:0007669"/>
    <property type="project" value="TreeGrafter"/>
</dbReference>
<evidence type="ECO:0000256" key="1">
    <source>
        <dbReference type="ARBA" id="ARBA00010884"/>
    </source>
</evidence>
<dbReference type="InterPro" id="IPR050960">
    <property type="entry name" value="AB_hydrolase_4_sf"/>
</dbReference>
<dbReference type="InterPro" id="IPR029058">
    <property type="entry name" value="AB_hydrolase_fold"/>
</dbReference>
<keyword evidence="2" id="KW-0472">Membrane</keyword>
<keyword evidence="2" id="KW-0812">Transmembrane</keyword>
<dbReference type="Gene3D" id="3.40.50.1820">
    <property type="entry name" value="alpha/beta hydrolase"/>
    <property type="match status" value="1"/>
</dbReference>